<dbReference type="Gene3D" id="3.30.1540.10">
    <property type="entry name" value="formyl-coa transferase, domain 3"/>
    <property type="match status" value="1"/>
</dbReference>
<evidence type="ECO:0000256" key="1">
    <source>
        <dbReference type="ARBA" id="ARBA00022679"/>
    </source>
</evidence>
<dbReference type="InterPro" id="IPR044855">
    <property type="entry name" value="CoA-Trfase_III_dom3_sf"/>
</dbReference>
<organism evidence="2 3">
    <name type="scientific">Thalassobaculum fulvum</name>
    <dbReference type="NCBI Taxonomy" id="1633335"/>
    <lineage>
        <taxon>Bacteria</taxon>
        <taxon>Pseudomonadati</taxon>
        <taxon>Pseudomonadota</taxon>
        <taxon>Alphaproteobacteria</taxon>
        <taxon>Rhodospirillales</taxon>
        <taxon>Thalassobaculaceae</taxon>
        <taxon>Thalassobaculum</taxon>
    </lineage>
</organism>
<dbReference type="PANTHER" id="PTHR48207:SF3">
    <property type="entry name" value="SUCCINATE--HYDROXYMETHYLGLUTARATE COA-TRANSFERASE"/>
    <property type="match status" value="1"/>
</dbReference>
<dbReference type="Pfam" id="PF02515">
    <property type="entry name" value="CoA_transf_3"/>
    <property type="match status" value="1"/>
</dbReference>
<keyword evidence="3" id="KW-1185">Reference proteome</keyword>
<reference evidence="2" key="2">
    <citation type="submission" date="2020-09" db="EMBL/GenBank/DDBJ databases">
        <authorList>
            <person name="Sun Q."/>
            <person name="Kim S."/>
        </authorList>
    </citation>
    <scope>NUCLEOTIDE SEQUENCE</scope>
    <source>
        <strain evidence="2">KCTC 42651</strain>
    </source>
</reference>
<keyword evidence="1 2" id="KW-0808">Transferase</keyword>
<sequence length="407" mass="42368">MTEPPAPPSPALQPTHDAPYRGLRVLDLGQGVASPYCGQLLAVYGAEVVKLEPPEGDWSRRLGTTYGGHSALSAVFNRGKRSLCLDLKHEAGRRIARDLALRADVLIEGFRPGVAARLGLGYDSLSVENPGLIMVSVSGFGQTGPYAARPCSDSVGQAFSGLVSLNAGADGIPHRVGATITDVSTGLYAFQAVATALFARAAVGRGRWIDVSLTQSTAALLGHKLAEHVLEGGSPRALNAPAGVYPTGDGWIMVTLVTEAQYRSLCRVIGRQDLAEDPRFADFARRADVADLLVPQIAEALRGDTTAAWLERLLAGDVIAERILDPGEWAREPHVVETGAVVEVETAGVGAVRVPRTPGALHASETGLAAAPAVGQDSRAVLRAAGFDDAGIDALVAAGTVREATAA</sequence>
<dbReference type="GO" id="GO:0008410">
    <property type="term" value="F:CoA-transferase activity"/>
    <property type="evidence" value="ECO:0007669"/>
    <property type="project" value="TreeGrafter"/>
</dbReference>
<protein>
    <submittedName>
        <fullName evidence="2">CoA transferase</fullName>
    </submittedName>
</protein>
<dbReference type="Gene3D" id="3.40.50.10540">
    <property type="entry name" value="Crotonobetainyl-coa:carnitine coa-transferase, domain 1"/>
    <property type="match status" value="1"/>
</dbReference>
<dbReference type="AlphaFoldDB" id="A0A918XWG1"/>
<proteinExistence type="predicted"/>
<reference evidence="2" key="1">
    <citation type="journal article" date="2014" name="Int. J. Syst. Evol. Microbiol.">
        <title>Complete genome sequence of Corynebacterium casei LMG S-19264T (=DSM 44701T), isolated from a smear-ripened cheese.</title>
        <authorList>
            <consortium name="US DOE Joint Genome Institute (JGI-PGF)"/>
            <person name="Walter F."/>
            <person name="Albersmeier A."/>
            <person name="Kalinowski J."/>
            <person name="Ruckert C."/>
        </authorList>
    </citation>
    <scope>NUCLEOTIDE SEQUENCE</scope>
    <source>
        <strain evidence="2">KCTC 42651</strain>
    </source>
</reference>
<evidence type="ECO:0000313" key="3">
    <source>
        <dbReference type="Proteomes" id="UP000630353"/>
    </source>
</evidence>
<evidence type="ECO:0000313" key="2">
    <source>
        <dbReference type="EMBL" id="GHD59651.1"/>
    </source>
</evidence>
<gene>
    <name evidence="2" type="ORF">GCM10017083_44330</name>
</gene>
<dbReference type="Proteomes" id="UP000630353">
    <property type="component" value="Unassembled WGS sequence"/>
</dbReference>
<dbReference type="RefSeq" id="WP_189993755.1">
    <property type="nucleotide sequence ID" value="NZ_BMZS01000011.1"/>
</dbReference>
<dbReference type="InterPro" id="IPR003673">
    <property type="entry name" value="CoA-Trfase_fam_III"/>
</dbReference>
<accession>A0A918XWG1</accession>
<dbReference type="SUPFAM" id="SSF89796">
    <property type="entry name" value="CoA-transferase family III (CaiB/BaiF)"/>
    <property type="match status" value="1"/>
</dbReference>
<dbReference type="InterPro" id="IPR023606">
    <property type="entry name" value="CoA-Trfase_III_dom_1_sf"/>
</dbReference>
<comment type="caution">
    <text evidence="2">The sequence shown here is derived from an EMBL/GenBank/DDBJ whole genome shotgun (WGS) entry which is preliminary data.</text>
</comment>
<dbReference type="EMBL" id="BMZS01000011">
    <property type="protein sequence ID" value="GHD59651.1"/>
    <property type="molecule type" value="Genomic_DNA"/>
</dbReference>
<dbReference type="PANTHER" id="PTHR48207">
    <property type="entry name" value="SUCCINATE--HYDROXYMETHYLGLUTARATE COA-TRANSFERASE"/>
    <property type="match status" value="1"/>
</dbReference>
<dbReference type="InterPro" id="IPR050483">
    <property type="entry name" value="CoA-transferase_III_domain"/>
</dbReference>
<name>A0A918XWG1_9PROT</name>